<comment type="caution">
    <text evidence="2">The sequence shown here is derived from an EMBL/GenBank/DDBJ whole genome shotgun (WGS) entry which is preliminary data.</text>
</comment>
<evidence type="ECO:0000313" key="2">
    <source>
        <dbReference type="EMBL" id="CCA67843.1"/>
    </source>
</evidence>
<feature type="compositionally biased region" description="Polar residues" evidence="1">
    <location>
        <begin position="417"/>
        <end position="428"/>
    </location>
</feature>
<proteinExistence type="predicted"/>
<organism evidence="2 3">
    <name type="scientific">Serendipita indica (strain DSM 11827)</name>
    <name type="common">Root endophyte fungus</name>
    <name type="synonym">Piriformospora indica</name>
    <dbReference type="NCBI Taxonomy" id="1109443"/>
    <lineage>
        <taxon>Eukaryota</taxon>
        <taxon>Fungi</taxon>
        <taxon>Dikarya</taxon>
        <taxon>Basidiomycota</taxon>
        <taxon>Agaricomycotina</taxon>
        <taxon>Agaricomycetes</taxon>
        <taxon>Sebacinales</taxon>
        <taxon>Serendipitaceae</taxon>
        <taxon>Serendipita</taxon>
    </lineage>
</organism>
<reference evidence="2 3" key="1">
    <citation type="journal article" date="2011" name="PLoS Pathog.">
        <title>Endophytic Life Strategies Decoded by Genome and Transcriptome Analyses of the Mutualistic Root Symbiont Piriformospora indica.</title>
        <authorList>
            <person name="Zuccaro A."/>
            <person name="Lahrmann U."/>
            <person name="Guldener U."/>
            <person name="Langen G."/>
            <person name="Pfiffi S."/>
            <person name="Biedenkopf D."/>
            <person name="Wong P."/>
            <person name="Samans B."/>
            <person name="Grimm C."/>
            <person name="Basiewicz M."/>
            <person name="Murat C."/>
            <person name="Martin F."/>
            <person name="Kogel K.H."/>
        </authorList>
    </citation>
    <scope>NUCLEOTIDE SEQUENCE [LARGE SCALE GENOMIC DNA]</scope>
    <source>
        <strain evidence="2 3">DSM 11827</strain>
    </source>
</reference>
<dbReference type="Proteomes" id="UP000007148">
    <property type="component" value="Unassembled WGS sequence"/>
</dbReference>
<accession>G4T950</accession>
<feature type="region of interest" description="Disordered" evidence="1">
    <location>
        <begin position="722"/>
        <end position="800"/>
    </location>
</feature>
<feature type="compositionally biased region" description="Polar residues" evidence="1">
    <location>
        <begin position="157"/>
        <end position="170"/>
    </location>
</feature>
<dbReference type="OrthoDB" id="5595612at2759"/>
<dbReference type="eggNOG" id="ENOG502SKSU">
    <property type="taxonomic scope" value="Eukaryota"/>
</dbReference>
<feature type="region of interest" description="Disordered" evidence="1">
    <location>
        <begin position="350"/>
        <end position="472"/>
    </location>
</feature>
<feature type="region of interest" description="Disordered" evidence="1">
    <location>
        <begin position="278"/>
        <end position="329"/>
    </location>
</feature>
<keyword evidence="3" id="KW-1185">Reference proteome</keyword>
<sequence>MSKKWLNPPLSLQPRVVSTAPSDEEGANVILSNNSGHQIVISPSLFSVRDSSLDGAQYATAGPVHDGMLDLPSAVPFQEAITPALPSAEFPSSVRGFASPPVTSSTMNFGTSPSSIVASYLPSTPVDRRLSTQSSDRPMLPVSADVAASGATGANLHRTSSQYSTTTIDSSDPHFPLDITQFPRPPLSETSSAEPSPTARGFTSPAYAAFLRKTTRLNPPASPLYEVSEPSTSRPLTPVAGNVSYRYPFATSDHHSVSPFGIRIEDEAQTTNFDDGATATASLHVPPSPALTPSNRGSYNSHLTVASQGSSTRHSLAETFGQNSPQPSPAWDQVLTVVKPDWNSSDPAIQPHIPVSPEPSSLSTKAAVGTSTTGRTDNSLVAPTQPSGSFLSPMSGESSSDVYSAIGRMDFPRPPSDQMSSGEASSPVTPGPPRSPWVTGVTLKSLSRRGSANSRRRHEDSPLKPLSPVAPPLPIRVVDMSNQPSSSGHAGPTEMVSPVDPPVEFTYPSGAKESAVSHQEALSVEQRSSKLSVEAPSYDRRLSDLVRGMVPAPRESVVSAATITTDSDRSSVDGAVVGVARTASLSARAKALLTRGPSIGHASQDTAIPYLVPSPLPSAALTEDSATLGQSNPDSVAPLKLRTVDIRNDYLSAISPLHPPPPIKDMAVFPESVRSGSFDDVGSQLSLQRYPTNDIPHSAVPLNQSTPFQNQFPTSVVPTSFRSLQPNFASDSSESPRSRSPSKRRSNRSSVMSSLTRASSRAAKAMSFFRRKPLPPLPTTLPNDSKEKKYPNPDENVSAPDPAVRAAVMDQYLAAGDLPYKSPVTSPTTAQVHGPVIQQDAQRRSIHSVLSSLSDRARANHRRARSAGFAQIPDSKLEANLPRKSRPSSFVATKRRRLVIAFLFLCVCAVGIAAGVIFGRPQPKSDNAPICEDGAMTGASCQINATCVCTSKVAGRCSPVAQGLLDLLPSVNQLFNINATEDNLALTLWDLQGQPASSCASQAVLVDVAPALNQTTSPNRTEWARAAILYNLLQTVDLDSTARLRKSVSQADFSKLPGNDGPVTGDSLRIVFESSGFMFDFASMSFLPGAVEWKEDSGVNQTQAGRVGFVADRALDRMYSFSSASSVQRSTALARYWAAVLQLPESDLGKFTTALANSPVLLPFNTFSSAIVNFLNSTTDNQGISLPAPVACLTSVQSAGRNNTNIVEQNAYGLEPLGSAPTDLQAECFPNRPVYGVLDPLRLRRPFSDNRNSMRIPAAQLIASAAPRVVLHTGEQLVGLAGSRDEGVATQRTLSTTEADPRNYGTMTHLNHVALSYLQSFSSPSLAAEAARYILTATDGSAPPNAGDALFDQTNGFANLPVIEVAVFGTILPDDIDVFHADFGTPNGTLFFGSKDGDTFRQWALRKDEDVILWSESASASQAVHESRRRDTSFESIWDQATALIEAAAAVGRGTGAPEIRQIVKALEDAHLFT</sequence>
<dbReference type="STRING" id="1109443.G4T950"/>
<feature type="region of interest" description="Disordered" evidence="1">
    <location>
        <begin position="151"/>
        <end position="202"/>
    </location>
</feature>
<feature type="compositionally biased region" description="Polar residues" evidence="1">
    <location>
        <begin position="358"/>
        <end position="402"/>
    </location>
</feature>
<protein>
    <submittedName>
        <fullName evidence="2">Uncharacterized protein</fullName>
    </submittedName>
</protein>
<name>G4T950_SERID</name>
<dbReference type="EMBL" id="CAFZ01000021">
    <property type="protein sequence ID" value="CCA67843.1"/>
    <property type="molecule type" value="Genomic_DNA"/>
</dbReference>
<dbReference type="HOGENOM" id="CLU_250030_0_0_1"/>
<feature type="compositionally biased region" description="Polar residues" evidence="1">
    <location>
        <begin position="442"/>
        <end position="453"/>
    </location>
</feature>
<feature type="compositionally biased region" description="Low complexity" evidence="1">
    <location>
        <begin position="730"/>
        <end position="739"/>
    </location>
</feature>
<gene>
    <name evidence="2" type="ORF">PIIN_01667</name>
</gene>
<evidence type="ECO:0000256" key="1">
    <source>
        <dbReference type="SAM" id="MobiDB-lite"/>
    </source>
</evidence>
<feature type="compositionally biased region" description="Polar residues" evidence="1">
    <location>
        <begin position="291"/>
        <end position="325"/>
    </location>
</feature>
<dbReference type="InParanoid" id="G4T950"/>
<evidence type="ECO:0000313" key="3">
    <source>
        <dbReference type="Proteomes" id="UP000007148"/>
    </source>
</evidence>